<dbReference type="InterPro" id="IPR007588">
    <property type="entry name" value="Znf_FLYWCH"/>
</dbReference>
<reference evidence="5" key="1">
    <citation type="submission" date="2022-03" db="EMBL/GenBank/DDBJ databases">
        <authorList>
            <person name="Martin H S."/>
        </authorList>
    </citation>
    <scope>NUCLEOTIDE SEQUENCE</scope>
</reference>
<keyword evidence="3" id="KW-0862">Zinc</keyword>
<evidence type="ECO:0000256" key="3">
    <source>
        <dbReference type="ARBA" id="ARBA00022833"/>
    </source>
</evidence>
<keyword evidence="1" id="KW-0479">Metal-binding</keyword>
<organism evidence="5 6">
    <name type="scientific">Iphiclides podalirius</name>
    <name type="common">scarce swallowtail</name>
    <dbReference type="NCBI Taxonomy" id="110791"/>
    <lineage>
        <taxon>Eukaryota</taxon>
        <taxon>Metazoa</taxon>
        <taxon>Ecdysozoa</taxon>
        <taxon>Arthropoda</taxon>
        <taxon>Hexapoda</taxon>
        <taxon>Insecta</taxon>
        <taxon>Pterygota</taxon>
        <taxon>Neoptera</taxon>
        <taxon>Endopterygota</taxon>
        <taxon>Lepidoptera</taxon>
        <taxon>Glossata</taxon>
        <taxon>Ditrysia</taxon>
        <taxon>Papilionoidea</taxon>
        <taxon>Papilionidae</taxon>
        <taxon>Papilioninae</taxon>
        <taxon>Iphiclides</taxon>
    </lineage>
</organism>
<dbReference type="Gene3D" id="2.20.25.240">
    <property type="match status" value="1"/>
</dbReference>
<protein>
    <recommendedName>
        <fullName evidence="4">FLYWCH-type domain-containing protein</fullName>
    </recommendedName>
</protein>
<feature type="non-terminal residue" evidence="5">
    <location>
        <position position="1"/>
    </location>
</feature>
<accession>A0ABN8HRU5</accession>
<dbReference type="Pfam" id="PF04500">
    <property type="entry name" value="FLYWCH"/>
    <property type="match status" value="1"/>
</dbReference>
<sequence>MRAAVFMRTARGALSILMDGYKFIRHRQSSGKTRWFCGTHQSKGCRAVVYTTLDNVVVKVLNEHNHRRTNTSYQ</sequence>
<keyword evidence="2" id="KW-0863">Zinc-finger</keyword>
<evidence type="ECO:0000313" key="5">
    <source>
        <dbReference type="EMBL" id="CAH2040267.1"/>
    </source>
</evidence>
<feature type="domain" description="FLYWCH-type" evidence="4">
    <location>
        <begin position="6"/>
        <end position="66"/>
    </location>
</feature>
<evidence type="ECO:0000256" key="1">
    <source>
        <dbReference type="ARBA" id="ARBA00022723"/>
    </source>
</evidence>
<proteinExistence type="predicted"/>
<name>A0ABN8HRU5_9NEOP</name>
<evidence type="ECO:0000313" key="6">
    <source>
        <dbReference type="Proteomes" id="UP000837857"/>
    </source>
</evidence>
<evidence type="ECO:0000256" key="2">
    <source>
        <dbReference type="ARBA" id="ARBA00022771"/>
    </source>
</evidence>
<gene>
    <name evidence="5" type="ORF">IPOD504_LOCUS2430</name>
</gene>
<dbReference type="EMBL" id="OW152824">
    <property type="protein sequence ID" value="CAH2040267.1"/>
    <property type="molecule type" value="Genomic_DNA"/>
</dbReference>
<keyword evidence="6" id="KW-1185">Reference proteome</keyword>
<evidence type="ECO:0000259" key="4">
    <source>
        <dbReference type="Pfam" id="PF04500"/>
    </source>
</evidence>
<dbReference type="Proteomes" id="UP000837857">
    <property type="component" value="Chromosome 12"/>
</dbReference>